<organism evidence="2 3">
    <name type="scientific">Anaerovibrio slackiae</name>
    <dbReference type="NCBI Taxonomy" id="2652309"/>
    <lineage>
        <taxon>Bacteria</taxon>
        <taxon>Bacillati</taxon>
        <taxon>Bacillota</taxon>
        <taxon>Negativicutes</taxon>
        <taxon>Selenomonadales</taxon>
        <taxon>Selenomonadaceae</taxon>
        <taxon>Anaerovibrio</taxon>
    </lineage>
</organism>
<evidence type="ECO:0000313" key="2">
    <source>
        <dbReference type="EMBL" id="MSU10019.1"/>
    </source>
</evidence>
<dbReference type="RefSeq" id="WP_154408184.1">
    <property type="nucleotide sequence ID" value="NZ_VUNR01000046.1"/>
</dbReference>
<dbReference type="Proteomes" id="UP000433181">
    <property type="component" value="Unassembled WGS sequence"/>
</dbReference>
<proteinExistence type="predicted"/>
<dbReference type="AlphaFoldDB" id="A0A6I2UK46"/>
<keyword evidence="3" id="KW-1185">Reference proteome</keyword>
<evidence type="ECO:0000313" key="3">
    <source>
        <dbReference type="Proteomes" id="UP000433181"/>
    </source>
</evidence>
<comment type="caution">
    <text evidence="2">The sequence shown here is derived from an EMBL/GenBank/DDBJ whole genome shotgun (WGS) entry which is preliminary data.</text>
</comment>
<evidence type="ECO:0000259" key="1">
    <source>
        <dbReference type="Pfam" id="PF03235"/>
    </source>
</evidence>
<protein>
    <submittedName>
        <fullName evidence="2">DUF262 domain-containing protein</fullName>
    </submittedName>
</protein>
<gene>
    <name evidence="2" type="ORF">FYJ84_13725</name>
</gene>
<dbReference type="EMBL" id="VUNR01000046">
    <property type="protein sequence ID" value="MSU10019.1"/>
    <property type="molecule type" value="Genomic_DNA"/>
</dbReference>
<dbReference type="GeneID" id="96779988"/>
<dbReference type="Pfam" id="PF03235">
    <property type="entry name" value="GmrSD_N"/>
    <property type="match status" value="1"/>
</dbReference>
<reference evidence="2 3" key="1">
    <citation type="submission" date="2019-08" db="EMBL/GenBank/DDBJ databases">
        <title>In-depth cultivation of the pig gut microbiome towards novel bacterial diversity and tailored functional studies.</title>
        <authorList>
            <person name="Wylensek D."/>
            <person name="Hitch T.C.A."/>
            <person name="Clavel T."/>
        </authorList>
    </citation>
    <scope>NUCLEOTIDE SEQUENCE [LARGE SCALE GENOMIC DNA]</scope>
    <source>
        <strain evidence="2 3">WCA-693-APC-5D-A</strain>
    </source>
</reference>
<feature type="domain" description="GmrSD restriction endonucleases N-terminal" evidence="1">
    <location>
        <begin position="27"/>
        <end position="229"/>
    </location>
</feature>
<sequence length="766" mass="88980">MNAKLLSFYDIFHSAEPEGECGFKLKRIVIPIIQRDYAQGRKVAEIDKIRSRFLDALHGAVTVKPIVLDFVYGSLDEDGTLIPLDGQQRLTTLFLLHWYAAKKAGIPEDEYVFLKGFSYETRYSARDFCWELVKFTPEFTDAISVDISNQEWFPLSWKKDATISSMLVVLDAIQEKFASVDDLWQKLREGAIKFYFLPINDMGLTDEIYIKMNSRGKPLTLFEHFKAELERELRLTDVATAKRIISKIDREWTDLLWQYRDSGNGLPEDSVIDDEFLRYFRFICDVICYEQGESLAGREDDEFELIQRYFSHKLERVTANIKLLECYFDCWCKIAGYKNPKDFLTAYMSNKHEFGKILVEKRYDLDIFGDCLRCYGERTGNNNRIFPLGRFVLLYAVNIFLCQSGIRDKLPEMADVPEVSEADFARRLRMINNLIQNSEFQISDRTSGNRMPAILRAVREIMLTGVIKVDNKDNFNEHQLLEEKNKIEYLQKHPEDTEKVFALEDHPLLRGQMGIVWDNDFIYGDKFAQLFVYEADKPACNFDAIDCALMAIGDYGQNENSWRYQYGSASAAHQKAWENLFHKSRNGGFGRTKAVLLALLSKLECYGTEALRSVADEFVEKCEAEHFYPWRYYYIKYREFRPGSFGKIGREVADDCSYSTYILTTQRYISINTYIPYFAAAKNILSADGVDVTCSYTELPLDLKARLEMGNMQISWDGGASYQFTFKNPAGEWQTKLFSITRQNGIDRENRVEKLVSWLTKLLKEN</sequence>
<dbReference type="InterPro" id="IPR004919">
    <property type="entry name" value="GmrSD_N"/>
</dbReference>
<name>A0A6I2UK46_9FIRM</name>
<accession>A0A6I2UK46</accession>